<evidence type="ECO:0000256" key="3">
    <source>
        <dbReference type="ARBA" id="ARBA00005842"/>
    </source>
</evidence>
<dbReference type="EC" id="2.5.1.75" evidence="10"/>
<comment type="similarity">
    <text evidence="3 10">Belongs to the IPP transferase family.</text>
</comment>
<keyword evidence="7 10" id="KW-0067">ATP-binding</keyword>
<dbReference type="SUPFAM" id="SSF52540">
    <property type="entry name" value="P-loop containing nucleoside triphosphate hydrolases"/>
    <property type="match status" value="1"/>
</dbReference>
<dbReference type="InterPro" id="IPR039657">
    <property type="entry name" value="Dimethylallyltransferase"/>
</dbReference>
<gene>
    <name evidence="10" type="primary">miaA</name>
    <name evidence="11" type="ORF">Fokcrypt_00496</name>
</gene>
<keyword evidence="6 10" id="KW-0547">Nucleotide-binding</keyword>
<evidence type="ECO:0000256" key="8">
    <source>
        <dbReference type="ARBA" id="ARBA00022842"/>
    </source>
</evidence>
<organism evidence="11 12">
    <name type="scientific">Candidatus Fokinia crypta</name>
    <dbReference type="NCBI Taxonomy" id="1920990"/>
    <lineage>
        <taxon>Bacteria</taxon>
        <taxon>Pseudomonadati</taxon>
        <taxon>Pseudomonadota</taxon>
        <taxon>Alphaproteobacteria</taxon>
        <taxon>Rickettsiales</taxon>
        <taxon>Candidatus Midichloriaceae</taxon>
        <taxon>Candidatus Fokinia</taxon>
    </lineage>
</organism>
<feature type="binding site" evidence="10">
    <location>
        <begin position="39"/>
        <end position="46"/>
    </location>
    <ligand>
        <name>ATP</name>
        <dbReference type="ChEBI" id="CHEBI:30616"/>
    </ligand>
</feature>
<evidence type="ECO:0000256" key="4">
    <source>
        <dbReference type="ARBA" id="ARBA00022679"/>
    </source>
</evidence>
<evidence type="ECO:0000256" key="7">
    <source>
        <dbReference type="ARBA" id="ARBA00022840"/>
    </source>
</evidence>
<dbReference type="Pfam" id="PF01715">
    <property type="entry name" value="IPPT"/>
    <property type="match status" value="2"/>
</dbReference>
<dbReference type="PANTHER" id="PTHR11088:SF60">
    <property type="entry name" value="TRNA DIMETHYLALLYLTRANSFERASE"/>
    <property type="match status" value="1"/>
</dbReference>
<sequence>MKFRFASHNTTTMMCTIDHAVRYLHAAAKNKETVLFIYGETCSGKSDFAMKLANIFPACIINGDSTQVYQEVDVLTDQPLNSTKNIKPHYLYGFYDVLSKKRFCVADWFYMALEEISHASENNITPIVVGGTGLYMYVLFHGLLSKDGEVKKIIHKGLKDCYKKVICVWLHPDRRFLYEKINYRTSNILHNGAIKEVENIMEKAHKIHFPLEDIPRIIGLHDVMQHIKGDLPYPQLLETMQQKTRNYAKRQVTWFSHKMIPDIIVKV</sequence>
<feature type="binding site" evidence="10">
    <location>
        <begin position="41"/>
        <end position="46"/>
    </location>
    <ligand>
        <name>substrate</name>
    </ligand>
</feature>
<evidence type="ECO:0000256" key="6">
    <source>
        <dbReference type="ARBA" id="ARBA00022741"/>
    </source>
</evidence>
<dbReference type="PANTHER" id="PTHR11088">
    <property type="entry name" value="TRNA DIMETHYLALLYLTRANSFERASE"/>
    <property type="match status" value="1"/>
</dbReference>
<comment type="caution">
    <text evidence="10">Lacks conserved residue(s) required for the propagation of feature annotation.</text>
</comment>
<comment type="catalytic activity">
    <reaction evidence="9 10">
        <text>adenosine(37) in tRNA + dimethylallyl diphosphate = N(6)-dimethylallyladenosine(37) in tRNA + diphosphate</text>
        <dbReference type="Rhea" id="RHEA:26482"/>
        <dbReference type="Rhea" id="RHEA-COMP:10162"/>
        <dbReference type="Rhea" id="RHEA-COMP:10375"/>
        <dbReference type="ChEBI" id="CHEBI:33019"/>
        <dbReference type="ChEBI" id="CHEBI:57623"/>
        <dbReference type="ChEBI" id="CHEBI:74411"/>
        <dbReference type="ChEBI" id="CHEBI:74415"/>
        <dbReference type="EC" id="2.5.1.75"/>
    </reaction>
</comment>
<comment type="function">
    <text evidence="2 10">Catalyzes the transfer of a dimethylallyl group onto the adenine at position 37 in tRNAs that read codons beginning with uridine, leading to the formation of N6-(dimethylallyl)adenosine (i(6)A).</text>
</comment>
<evidence type="ECO:0000256" key="1">
    <source>
        <dbReference type="ARBA" id="ARBA00001946"/>
    </source>
</evidence>
<evidence type="ECO:0000313" key="12">
    <source>
        <dbReference type="Proteomes" id="UP001325140"/>
    </source>
</evidence>
<evidence type="ECO:0000256" key="10">
    <source>
        <dbReference type="HAMAP-Rule" id="MF_00185"/>
    </source>
</evidence>
<evidence type="ECO:0000256" key="9">
    <source>
        <dbReference type="ARBA" id="ARBA00049563"/>
    </source>
</evidence>
<keyword evidence="12" id="KW-1185">Reference proteome</keyword>
<proteinExistence type="inferred from homology"/>
<dbReference type="InterPro" id="IPR018022">
    <property type="entry name" value="IPT"/>
</dbReference>
<evidence type="ECO:0000313" key="11">
    <source>
        <dbReference type="EMBL" id="WPX97970.1"/>
    </source>
</evidence>
<keyword evidence="4 10" id="KW-0808">Transferase</keyword>
<evidence type="ECO:0000256" key="2">
    <source>
        <dbReference type="ARBA" id="ARBA00003213"/>
    </source>
</evidence>
<feature type="site" description="Interaction with substrate tRNA" evidence="10">
    <location>
        <position position="132"/>
    </location>
</feature>
<evidence type="ECO:0000256" key="5">
    <source>
        <dbReference type="ARBA" id="ARBA00022694"/>
    </source>
</evidence>
<dbReference type="InterPro" id="IPR027417">
    <property type="entry name" value="P-loop_NTPase"/>
</dbReference>
<accession>A0ABZ0UV65</accession>
<dbReference type="HAMAP" id="MF_00185">
    <property type="entry name" value="IPP_trans"/>
    <property type="match status" value="1"/>
</dbReference>
<dbReference type="Gene3D" id="3.40.50.300">
    <property type="entry name" value="P-loop containing nucleotide triphosphate hydrolases"/>
    <property type="match status" value="1"/>
</dbReference>
<comment type="subunit">
    <text evidence="10">Monomer.</text>
</comment>
<reference evidence="11" key="1">
    <citation type="submission" date="2022-10" db="EMBL/GenBank/DDBJ databases">
        <title>Host association and intracellularity evolved multiple times independently in the Rickettsiales.</title>
        <authorList>
            <person name="Castelli M."/>
            <person name="Nardi T."/>
            <person name="Gammuto L."/>
            <person name="Bellinzona G."/>
            <person name="Sabaneyeva E."/>
            <person name="Potekhin A."/>
            <person name="Serra V."/>
            <person name="Petroni G."/>
            <person name="Sassera D."/>
        </authorList>
    </citation>
    <scope>NUCLEOTIDE SEQUENCE [LARGE SCALE GENOMIC DNA]</scope>
    <source>
        <strain evidence="11">US_Bl 11III1</strain>
    </source>
</reference>
<keyword evidence="8 10" id="KW-0460">Magnesium</keyword>
<keyword evidence="5 10" id="KW-0819">tRNA processing</keyword>
<name>A0ABZ0UV65_9RICK</name>
<feature type="region of interest" description="Interaction with substrate tRNA" evidence="10">
    <location>
        <begin position="64"/>
        <end position="67"/>
    </location>
</feature>
<protein>
    <recommendedName>
        <fullName evidence="10">tRNA dimethylallyltransferase</fullName>
        <ecNumber evidence="10">2.5.1.75</ecNumber>
    </recommendedName>
    <alternativeName>
        <fullName evidence="10">Dimethylallyl diphosphate:tRNA dimethylallyltransferase</fullName>
        <shortName evidence="10">DMAPP:tRNA dimethylallyltransferase</shortName>
        <shortName evidence="10">DMATase</shortName>
    </alternativeName>
    <alternativeName>
        <fullName evidence="10">Isopentenyl-diphosphate:tRNA isopentenyltransferase</fullName>
        <shortName evidence="10">IPP transferase</shortName>
        <shortName evidence="10">IPPT</shortName>
        <shortName evidence="10">IPTase</shortName>
    </alternativeName>
</protein>
<comment type="cofactor">
    <cofactor evidence="1 10">
        <name>Mg(2+)</name>
        <dbReference type="ChEBI" id="CHEBI:18420"/>
    </cofactor>
</comment>
<dbReference type="EMBL" id="CP110343">
    <property type="protein sequence ID" value="WPX97970.1"/>
    <property type="molecule type" value="Genomic_DNA"/>
</dbReference>
<dbReference type="Proteomes" id="UP001325140">
    <property type="component" value="Chromosome"/>
</dbReference>